<sequence>MASSLRPLSTLRAQVPLQWHRTFQADQKPKPAGVPHYAFAFDIDGVLVRSSAPLPGASQALKYLQNERIPFILLTNGGGKSEEERVADLQNKLDVELDTSMIVQSHTPFADMTDLHDKTVLVAGGDFDKCQLVAQKYGFKNVVTPGDIVVAYPDIWPFANVFLDYYKSFAKPLPKPIIPHSTSSDALKIDAVFVYNDPRDWGLDSAVILDTLLSSQGYIGTLSAMNGNASLRNRGYLQDGQPHLYYSNPDMWWATSYHLSRLGQGGFEAAFAGLWHSVTNGAKLSKTIIGKPHQPTYEFAERRLRAHRKALFGQTGLRDPLRNVYMVGDNPESDIRGANDYKSQYGSKWTSILVKTGVWKEGTEPAHKPDVVRENVLDAVRWAVEDARGREDVSTRHMA</sequence>
<proteinExistence type="predicted"/>
<dbReference type="InterPro" id="IPR006357">
    <property type="entry name" value="HAD-SF_hydro_IIA"/>
</dbReference>
<dbReference type="EMBL" id="KB446546">
    <property type="protein sequence ID" value="EME38919.1"/>
    <property type="molecule type" value="Genomic_DNA"/>
</dbReference>
<dbReference type="InterPro" id="IPR006353">
    <property type="entry name" value="HAD-SF_hydro_IIA_CECR5"/>
</dbReference>
<dbReference type="Pfam" id="PF13242">
    <property type="entry name" value="Hydrolase_like"/>
    <property type="match status" value="1"/>
</dbReference>
<dbReference type="HOGENOM" id="CLU_030880_1_0_1"/>
<dbReference type="OrthoDB" id="270009at2759"/>
<organism evidence="1 2">
    <name type="scientific">Dothistroma septosporum (strain NZE10 / CBS 128990)</name>
    <name type="common">Red band needle blight fungus</name>
    <name type="synonym">Mycosphaerella pini</name>
    <dbReference type="NCBI Taxonomy" id="675120"/>
    <lineage>
        <taxon>Eukaryota</taxon>
        <taxon>Fungi</taxon>
        <taxon>Dikarya</taxon>
        <taxon>Ascomycota</taxon>
        <taxon>Pezizomycotina</taxon>
        <taxon>Dothideomycetes</taxon>
        <taxon>Dothideomycetidae</taxon>
        <taxon>Mycosphaerellales</taxon>
        <taxon>Mycosphaerellaceae</taxon>
        <taxon>Dothistroma</taxon>
    </lineage>
</organism>
<dbReference type="NCBIfam" id="TIGR01460">
    <property type="entry name" value="HAD-SF-IIA"/>
    <property type="match status" value="1"/>
</dbReference>
<dbReference type="eggNOG" id="KOG1618">
    <property type="taxonomic scope" value="Eukaryota"/>
</dbReference>
<dbReference type="SUPFAM" id="SSF56784">
    <property type="entry name" value="HAD-like"/>
    <property type="match status" value="1"/>
</dbReference>
<dbReference type="STRING" id="675120.M2Y0T5"/>
<reference evidence="2" key="1">
    <citation type="journal article" date="2012" name="PLoS Genet.">
        <title>The genomes of the fungal plant pathogens Cladosporium fulvum and Dothistroma septosporum reveal adaptation to different hosts and lifestyles but also signatures of common ancestry.</title>
        <authorList>
            <person name="de Wit P.J.G.M."/>
            <person name="van der Burgt A."/>
            <person name="Oekmen B."/>
            <person name="Stergiopoulos I."/>
            <person name="Abd-Elsalam K.A."/>
            <person name="Aerts A.L."/>
            <person name="Bahkali A.H."/>
            <person name="Beenen H.G."/>
            <person name="Chettri P."/>
            <person name="Cox M.P."/>
            <person name="Datema E."/>
            <person name="de Vries R.P."/>
            <person name="Dhillon B."/>
            <person name="Ganley A.R."/>
            <person name="Griffiths S.A."/>
            <person name="Guo Y."/>
            <person name="Hamelin R.C."/>
            <person name="Henrissat B."/>
            <person name="Kabir M.S."/>
            <person name="Jashni M.K."/>
            <person name="Kema G."/>
            <person name="Klaubauf S."/>
            <person name="Lapidus A."/>
            <person name="Levasseur A."/>
            <person name="Lindquist E."/>
            <person name="Mehrabi R."/>
            <person name="Ohm R.A."/>
            <person name="Owen T.J."/>
            <person name="Salamov A."/>
            <person name="Schwelm A."/>
            <person name="Schijlen E."/>
            <person name="Sun H."/>
            <person name="van den Burg H.A."/>
            <person name="van Ham R.C.H.J."/>
            <person name="Zhang S."/>
            <person name="Goodwin S.B."/>
            <person name="Grigoriev I.V."/>
            <person name="Collemare J."/>
            <person name="Bradshaw R.E."/>
        </authorList>
    </citation>
    <scope>NUCLEOTIDE SEQUENCE [LARGE SCALE GENOMIC DNA]</scope>
    <source>
        <strain evidence="2">NZE10 / CBS 128990</strain>
    </source>
</reference>
<dbReference type="Proteomes" id="UP000016933">
    <property type="component" value="Unassembled WGS sequence"/>
</dbReference>
<evidence type="ECO:0000313" key="1">
    <source>
        <dbReference type="EMBL" id="EME38919.1"/>
    </source>
</evidence>
<dbReference type="AlphaFoldDB" id="M2Y0T5"/>
<reference evidence="1 2" key="2">
    <citation type="journal article" date="2012" name="PLoS Pathog.">
        <title>Diverse lifestyles and strategies of plant pathogenesis encoded in the genomes of eighteen Dothideomycetes fungi.</title>
        <authorList>
            <person name="Ohm R.A."/>
            <person name="Feau N."/>
            <person name="Henrissat B."/>
            <person name="Schoch C.L."/>
            <person name="Horwitz B.A."/>
            <person name="Barry K.W."/>
            <person name="Condon B.J."/>
            <person name="Copeland A.C."/>
            <person name="Dhillon B."/>
            <person name="Glaser F."/>
            <person name="Hesse C.N."/>
            <person name="Kosti I."/>
            <person name="LaButti K."/>
            <person name="Lindquist E.A."/>
            <person name="Lucas S."/>
            <person name="Salamov A.A."/>
            <person name="Bradshaw R.E."/>
            <person name="Ciuffetti L."/>
            <person name="Hamelin R.C."/>
            <person name="Kema G.H.J."/>
            <person name="Lawrence C."/>
            <person name="Scott J.A."/>
            <person name="Spatafora J.W."/>
            <person name="Turgeon B.G."/>
            <person name="de Wit P.J.G.M."/>
            <person name="Zhong S."/>
            <person name="Goodwin S.B."/>
            <person name="Grigoriev I.V."/>
        </authorList>
    </citation>
    <scope>NUCLEOTIDE SEQUENCE [LARGE SCALE GENOMIC DNA]</scope>
    <source>
        <strain evidence="2">NZE10 / CBS 128990</strain>
    </source>
</reference>
<evidence type="ECO:0000313" key="2">
    <source>
        <dbReference type="Proteomes" id="UP000016933"/>
    </source>
</evidence>
<dbReference type="InterPro" id="IPR050324">
    <property type="entry name" value="CDP-alcohol_PTase-I"/>
</dbReference>
<dbReference type="Gene3D" id="3.40.50.1000">
    <property type="entry name" value="HAD superfamily/HAD-like"/>
    <property type="match status" value="2"/>
</dbReference>
<keyword evidence="2" id="KW-1185">Reference proteome</keyword>
<accession>M2Y0T5</accession>
<dbReference type="GO" id="GO:0046474">
    <property type="term" value="P:glycerophospholipid biosynthetic process"/>
    <property type="evidence" value="ECO:0007669"/>
    <property type="project" value="TreeGrafter"/>
</dbReference>
<dbReference type="OMA" id="HDKRMLV"/>
<dbReference type="PANTHER" id="PTHR14269">
    <property type="entry name" value="CDP-DIACYLGLYCEROL--GLYCEROL-3-PHOSPHATE 3-PHOSPHATIDYLTRANSFERASE-RELATED"/>
    <property type="match status" value="1"/>
</dbReference>
<gene>
    <name evidence="1" type="ORF">DOTSEDRAFT_92199</name>
</gene>
<dbReference type="PANTHER" id="PTHR14269:SF57">
    <property type="entry name" value="SUPERFAMILY HYDROLASE, PUTATIVE (AFU_ORTHOLOGUE AFUA_2G02580)-RELATED"/>
    <property type="match status" value="1"/>
</dbReference>
<dbReference type="NCBIfam" id="TIGR01456">
    <property type="entry name" value="CECR5"/>
    <property type="match status" value="1"/>
</dbReference>
<dbReference type="GO" id="GO:0005739">
    <property type="term" value="C:mitochondrion"/>
    <property type="evidence" value="ECO:0007669"/>
    <property type="project" value="TreeGrafter"/>
</dbReference>
<name>M2Y0T5_DOTSN</name>
<protein>
    <submittedName>
        <fullName evidence="1">Uncharacterized protein</fullName>
    </submittedName>
</protein>
<dbReference type="Pfam" id="PF13344">
    <property type="entry name" value="Hydrolase_6"/>
    <property type="match status" value="1"/>
</dbReference>
<dbReference type="InterPro" id="IPR036412">
    <property type="entry name" value="HAD-like_sf"/>
</dbReference>
<dbReference type="InterPro" id="IPR023214">
    <property type="entry name" value="HAD_sf"/>
</dbReference>